<dbReference type="GeneID" id="17292666"/>
<accession>L1IIH5</accession>
<dbReference type="AlphaFoldDB" id="L1IIH5"/>
<dbReference type="RefSeq" id="XP_005822867.1">
    <property type="nucleotide sequence ID" value="XM_005822810.1"/>
</dbReference>
<reference evidence="3" key="2">
    <citation type="submission" date="2012-11" db="EMBL/GenBank/DDBJ databases">
        <authorList>
            <person name="Kuo A."/>
            <person name="Curtis B.A."/>
            <person name="Tanifuji G."/>
            <person name="Burki F."/>
            <person name="Gruber A."/>
            <person name="Irimia M."/>
            <person name="Maruyama S."/>
            <person name="Arias M.C."/>
            <person name="Ball S.G."/>
            <person name="Gile G.H."/>
            <person name="Hirakawa Y."/>
            <person name="Hopkins J.F."/>
            <person name="Rensing S.A."/>
            <person name="Schmutz J."/>
            <person name="Symeonidi A."/>
            <person name="Elias M."/>
            <person name="Eveleigh R.J."/>
            <person name="Herman E.K."/>
            <person name="Klute M.J."/>
            <person name="Nakayama T."/>
            <person name="Obornik M."/>
            <person name="Reyes-Prieto A."/>
            <person name="Armbrust E.V."/>
            <person name="Aves S.J."/>
            <person name="Beiko R.G."/>
            <person name="Coutinho P."/>
            <person name="Dacks J.B."/>
            <person name="Durnford D.G."/>
            <person name="Fast N.M."/>
            <person name="Green B.R."/>
            <person name="Grisdale C."/>
            <person name="Hempe F."/>
            <person name="Henrissat B."/>
            <person name="Hoppner M.P."/>
            <person name="Ishida K.-I."/>
            <person name="Kim E."/>
            <person name="Koreny L."/>
            <person name="Kroth P.G."/>
            <person name="Liu Y."/>
            <person name="Malik S.-B."/>
            <person name="Maier U.G."/>
            <person name="McRose D."/>
            <person name="Mock T."/>
            <person name="Neilson J.A."/>
            <person name="Onodera N.T."/>
            <person name="Poole A.M."/>
            <person name="Pritham E.J."/>
            <person name="Richards T.A."/>
            <person name="Rocap G."/>
            <person name="Roy S.W."/>
            <person name="Sarai C."/>
            <person name="Schaack S."/>
            <person name="Shirato S."/>
            <person name="Slamovits C.H."/>
            <person name="Spencer D.F."/>
            <person name="Suzuki S."/>
            <person name="Worden A.Z."/>
            <person name="Zauner S."/>
            <person name="Barry K."/>
            <person name="Bell C."/>
            <person name="Bharti A.K."/>
            <person name="Crow J.A."/>
            <person name="Grimwood J."/>
            <person name="Kramer R."/>
            <person name="Lindquist E."/>
            <person name="Lucas S."/>
            <person name="Salamov A."/>
            <person name="McFadden G.I."/>
            <person name="Lane C.E."/>
            <person name="Keeling P.J."/>
            <person name="Gray M.W."/>
            <person name="Grigoriev I.V."/>
            <person name="Archibald J.M."/>
        </authorList>
    </citation>
    <scope>NUCLEOTIDE SEQUENCE</scope>
    <source>
        <strain evidence="3">CCMP2712</strain>
    </source>
</reference>
<evidence type="ECO:0000313" key="3">
    <source>
        <dbReference type="Proteomes" id="UP000011087"/>
    </source>
</evidence>
<dbReference type="EnsemblProtists" id="EKX35887">
    <property type="protein sequence ID" value="EKX35887"/>
    <property type="gene ID" value="GUITHDRAFT_117920"/>
</dbReference>
<proteinExistence type="predicted"/>
<protein>
    <submittedName>
        <fullName evidence="1 2">Uncharacterized protein</fullName>
    </submittedName>
</protein>
<evidence type="ECO:0000313" key="2">
    <source>
        <dbReference type="EnsemblProtists" id="EKX35887"/>
    </source>
</evidence>
<dbReference type="Proteomes" id="UP000011087">
    <property type="component" value="Unassembled WGS sequence"/>
</dbReference>
<gene>
    <name evidence="1" type="ORF">GUITHDRAFT_117920</name>
</gene>
<organism evidence="1">
    <name type="scientific">Guillardia theta (strain CCMP2712)</name>
    <name type="common">Cryptophyte</name>
    <dbReference type="NCBI Taxonomy" id="905079"/>
    <lineage>
        <taxon>Eukaryota</taxon>
        <taxon>Cryptophyceae</taxon>
        <taxon>Pyrenomonadales</taxon>
        <taxon>Geminigeraceae</taxon>
        <taxon>Guillardia</taxon>
    </lineage>
</organism>
<keyword evidence="3" id="KW-1185">Reference proteome</keyword>
<sequence>MKSLSTCVDHIKNPGFRNYTLLALTGFMPTPFGLRENDFYGDSERHCHDSNHLDLNLDGQKEADNLKIYFDERLSRQQAMNMLTSSEDGKFIDFETNEVSVELIAYNAVRNILSYCKVTFSWDVGGKIPWNIGMEVTDKLHHRRKFSVVAYAKNMIDVYLLFN</sequence>
<reference evidence="2" key="3">
    <citation type="submission" date="2016-03" db="UniProtKB">
        <authorList>
            <consortium name="EnsemblProtists"/>
        </authorList>
    </citation>
    <scope>IDENTIFICATION</scope>
</reference>
<name>L1IIH5_GUITC</name>
<dbReference type="KEGG" id="gtt:GUITHDRAFT_117920"/>
<evidence type="ECO:0000313" key="1">
    <source>
        <dbReference type="EMBL" id="EKX35887.1"/>
    </source>
</evidence>
<reference evidence="1 3" key="1">
    <citation type="journal article" date="2012" name="Nature">
        <title>Algal genomes reveal evolutionary mosaicism and the fate of nucleomorphs.</title>
        <authorList>
            <consortium name="DOE Joint Genome Institute"/>
            <person name="Curtis B.A."/>
            <person name="Tanifuji G."/>
            <person name="Burki F."/>
            <person name="Gruber A."/>
            <person name="Irimia M."/>
            <person name="Maruyama S."/>
            <person name="Arias M.C."/>
            <person name="Ball S.G."/>
            <person name="Gile G.H."/>
            <person name="Hirakawa Y."/>
            <person name="Hopkins J.F."/>
            <person name="Kuo A."/>
            <person name="Rensing S.A."/>
            <person name="Schmutz J."/>
            <person name="Symeonidi A."/>
            <person name="Elias M."/>
            <person name="Eveleigh R.J."/>
            <person name="Herman E.K."/>
            <person name="Klute M.J."/>
            <person name="Nakayama T."/>
            <person name="Obornik M."/>
            <person name="Reyes-Prieto A."/>
            <person name="Armbrust E.V."/>
            <person name="Aves S.J."/>
            <person name="Beiko R.G."/>
            <person name="Coutinho P."/>
            <person name="Dacks J.B."/>
            <person name="Durnford D.G."/>
            <person name="Fast N.M."/>
            <person name="Green B.R."/>
            <person name="Grisdale C.J."/>
            <person name="Hempel F."/>
            <person name="Henrissat B."/>
            <person name="Hoppner M.P."/>
            <person name="Ishida K."/>
            <person name="Kim E."/>
            <person name="Koreny L."/>
            <person name="Kroth P.G."/>
            <person name="Liu Y."/>
            <person name="Malik S.B."/>
            <person name="Maier U.G."/>
            <person name="McRose D."/>
            <person name="Mock T."/>
            <person name="Neilson J.A."/>
            <person name="Onodera N.T."/>
            <person name="Poole A.M."/>
            <person name="Pritham E.J."/>
            <person name="Richards T.A."/>
            <person name="Rocap G."/>
            <person name="Roy S.W."/>
            <person name="Sarai C."/>
            <person name="Schaack S."/>
            <person name="Shirato S."/>
            <person name="Slamovits C.H."/>
            <person name="Spencer D.F."/>
            <person name="Suzuki S."/>
            <person name="Worden A.Z."/>
            <person name="Zauner S."/>
            <person name="Barry K."/>
            <person name="Bell C."/>
            <person name="Bharti A.K."/>
            <person name="Crow J.A."/>
            <person name="Grimwood J."/>
            <person name="Kramer R."/>
            <person name="Lindquist E."/>
            <person name="Lucas S."/>
            <person name="Salamov A."/>
            <person name="McFadden G.I."/>
            <person name="Lane C.E."/>
            <person name="Keeling P.J."/>
            <person name="Gray M.W."/>
            <person name="Grigoriev I.V."/>
            <person name="Archibald J.M."/>
        </authorList>
    </citation>
    <scope>NUCLEOTIDE SEQUENCE</scope>
    <source>
        <strain evidence="1 3">CCMP2712</strain>
    </source>
</reference>
<dbReference type="EMBL" id="JH993082">
    <property type="protein sequence ID" value="EKX35887.1"/>
    <property type="molecule type" value="Genomic_DNA"/>
</dbReference>
<dbReference type="HOGENOM" id="CLU_1630164_0_0_1"/>
<dbReference type="PaxDb" id="55529-EKX35887"/>